<evidence type="ECO:0000256" key="1">
    <source>
        <dbReference type="ARBA" id="ARBA00022737"/>
    </source>
</evidence>
<feature type="compositionally biased region" description="Polar residues" evidence="4">
    <location>
        <begin position="411"/>
        <end position="421"/>
    </location>
</feature>
<reference evidence="5" key="1">
    <citation type="journal article" date="2023" name="PLoS Negl. Trop. Dis.">
        <title>A genome sequence for Biomphalaria pfeifferi, the major vector snail for the human-infecting parasite Schistosoma mansoni.</title>
        <authorList>
            <person name="Bu L."/>
            <person name="Lu L."/>
            <person name="Laidemitt M.R."/>
            <person name="Zhang S.M."/>
            <person name="Mutuku M."/>
            <person name="Mkoji G."/>
            <person name="Steinauer M."/>
            <person name="Loker E.S."/>
        </authorList>
    </citation>
    <scope>NUCLEOTIDE SEQUENCE</scope>
    <source>
        <strain evidence="5">KasaAsao</strain>
    </source>
</reference>
<dbReference type="Pfam" id="PF13637">
    <property type="entry name" value="Ank_4"/>
    <property type="match status" value="1"/>
</dbReference>
<protein>
    <recommendedName>
        <fullName evidence="7">ANK_REP_REGION domain-containing protein</fullName>
    </recommendedName>
</protein>
<accession>A0AAD8FDC8</accession>
<evidence type="ECO:0000256" key="4">
    <source>
        <dbReference type="SAM" id="MobiDB-lite"/>
    </source>
</evidence>
<feature type="compositionally biased region" description="Low complexity" evidence="4">
    <location>
        <begin position="304"/>
        <end position="320"/>
    </location>
</feature>
<dbReference type="AlphaFoldDB" id="A0AAD8FDC8"/>
<dbReference type="Gene3D" id="1.25.40.20">
    <property type="entry name" value="Ankyrin repeat-containing domain"/>
    <property type="match status" value="1"/>
</dbReference>
<dbReference type="PANTHER" id="PTHR24201">
    <property type="entry name" value="ANK_REP_REGION DOMAIN-CONTAINING PROTEIN"/>
    <property type="match status" value="1"/>
</dbReference>
<gene>
    <name evidence="5" type="ORF">Bpfe_011377</name>
</gene>
<comment type="caution">
    <text evidence="5">The sequence shown here is derived from an EMBL/GenBank/DDBJ whole genome shotgun (WGS) entry which is preliminary data.</text>
</comment>
<reference evidence="5" key="2">
    <citation type="submission" date="2023-04" db="EMBL/GenBank/DDBJ databases">
        <authorList>
            <person name="Bu L."/>
            <person name="Lu L."/>
            <person name="Laidemitt M.R."/>
            <person name="Zhang S.M."/>
            <person name="Mutuku M."/>
            <person name="Mkoji G."/>
            <person name="Steinauer M."/>
            <person name="Loker E.S."/>
        </authorList>
    </citation>
    <scope>NUCLEOTIDE SEQUENCE</scope>
    <source>
        <strain evidence="5">KasaAsao</strain>
        <tissue evidence="5">Whole Snail</tissue>
    </source>
</reference>
<evidence type="ECO:0000256" key="3">
    <source>
        <dbReference type="PROSITE-ProRule" id="PRU00023"/>
    </source>
</evidence>
<organism evidence="5 6">
    <name type="scientific">Biomphalaria pfeifferi</name>
    <name type="common">Bloodfluke planorb</name>
    <name type="synonym">Freshwater snail</name>
    <dbReference type="NCBI Taxonomy" id="112525"/>
    <lineage>
        <taxon>Eukaryota</taxon>
        <taxon>Metazoa</taxon>
        <taxon>Spiralia</taxon>
        <taxon>Lophotrochozoa</taxon>
        <taxon>Mollusca</taxon>
        <taxon>Gastropoda</taxon>
        <taxon>Heterobranchia</taxon>
        <taxon>Euthyneura</taxon>
        <taxon>Panpulmonata</taxon>
        <taxon>Hygrophila</taxon>
        <taxon>Lymnaeoidea</taxon>
        <taxon>Planorbidae</taxon>
        <taxon>Biomphalaria</taxon>
    </lineage>
</organism>
<evidence type="ECO:0000313" key="6">
    <source>
        <dbReference type="Proteomes" id="UP001233172"/>
    </source>
</evidence>
<dbReference type="SMART" id="SM00248">
    <property type="entry name" value="ANK"/>
    <property type="match status" value="4"/>
</dbReference>
<evidence type="ECO:0000313" key="5">
    <source>
        <dbReference type="EMBL" id="KAK0059301.1"/>
    </source>
</evidence>
<feature type="region of interest" description="Disordered" evidence="4">
    <location>
        <begin position="303"/>
        <end position="322"/>
    </location>
</feature>
<feature type="compositionally biased region" description="Polar residues" evidence="4">
    <location>
        <begin position="353"/>
        <end position="363"/>
    </location>
</feature>
<feature type="compositionally biased region" description="Polar residues" evidence="4">
    <location>
        <begin position="378"/>
        <end position="390"/>
    </location>
</feature>
<feature type="region of interest" description="Disordered" evidence="4">
    <location>
        <begin position="347"/>
        <end position="431"/>
    </location>
</feature>
<keyword evidence="6" id="KW-1185">Reference proteome</keyword>
<dbReference type="InterPro" id="IPR002110">
    <property type="entry name" value="Ankyrin_rpt"/>
</dbReference>
<evidence type="ECO:0000256" key="2">
    <source>
        <dbReference type="ARBA" id="ARBA00023043"/>
    </source>
</evidence>
<dbReference type="Proteomes" id="UP001233172">
    <property type="component" value="Unassembled WGS sequence"/>
</dbReference>
<dbReference type="InterPro" id="IPR036770">
    <property type="entry name" value="Ankyrin_rpt-contain_sf"/>
</dbReference>
<dbReference type="PROSITE" id="PS50088">
    <property type="entry name" value="ANK_REPEAT"/>
    <property type="match status" value="2"/>
</dbReference>
<dbReference type="SUPFAM" id="SSF48403">
    <property type="entry name" value="Ankyrin repeat"/>
    <property type="match status" value="1"/>
</dbReference>
<feature type="repeat" description="ANK" evidence="3">
    <location>
        <begin position="115"/>
        <end position="137"/>
    </location>
</feature>
<dbReference type="PROSITE" id="PS50297">
    <property type="entry name" value="ANK_REP_REGION"/>
    <property type="match status" value="1"/>
</dbReference>
<sequence>MRPRTAHALRGPACSLSDIIKFGYLHQVRALISTGLDLESRDEHGRTPLLLCALMQPPDWGASIAMTLIEHGADMSQRDCLERNVLHYACIYERLKLVRILLKAVDFDLNQADYVGNTPLHYSAMSGNVAIAQLLIQSFKRYRISLSKRNHRGRTALDEALLSGHVRCTQVIQEELAAKQTGNLIKDVRFADSVMNGVQSGPERQSERVLRPKTAAFPSRHFRATCIDIFDDPVRSSNKSKQINTRKSGSSSSCKDYKRDEELIFCAPREDFRNTPEYVFRLVRVPYDPSSVESVSLHDTTYRSNWTDSSSNSSQSQQTTGAEDWRNQLKVLFQVYEHQCSPSWRTAKAAEQLSGSDQEQSTPLDEIDGEDKEKKTGRQQSVNSRNSNYADTKRRQSNVRVNKLKPKDTATDANSESTIRPLSSKKRNLDR</sequence>
<dbReference type="EMBL" id="JASAOG010000043">
    <property type="protein sequence ID" value="KAK0059301.1"/>
    <property type="molecule type" value="Genomic_DNA"/>
</dbReference>
<name>A0AAD8FDC8_BIOPF</name>
<proteinExistence type="predicted"/>
<dbReference type="PANTHER" id="PTHR24201:SF16">
    <property type="entry name" value="ANKYRIN-1-LIKE-RELATED"/>
    <property type="match status" value="1"/>
</dbReference>
<dbReference type="InterPro" id="IPR050776">
    <property type="entry name" value="Ank_Repeat/CDKN_Inhibitor"/>
</dbReference>
<feature type="repeat" description="ANK" evidence="3">
    <location>
        <begin position="44"/>
        <end position="80"/>
    </location>
</feature>
<keyword evidence="1" id="KW-0677">Repeat</keyword>
<keyword evidence="2 3" id="KW-0040">ANK repeat</keyword>
<dbReference type="GO" id="GO:0005634">
    <property type="term" value="C:nucleus"/>
    <property type="evidence" value="ECO:0007669"/>
    <property type="project" value="TreeGrafter"/>
</dbReference>
<evidence type="ECO:0008006" key="7">
    <source>
        <dbReference type="Google" id="ProtNLM"/>
    </source>
</evidence>